<dbReference type="Gene3D" id="3.90.550.10">
    <property type="entry name" value="Spore Coat Polysaccharide Biosynthesis Protein SpsA, Chain A"/>
    <property type="match status" value="1"/>
</dbReference>
<dbReference type="Pfam" id="PF02020">
    <property type="entry name" value="W2"/>
    <property type="match status" value="1"/>
</dbReference>
<dbReference type="Pfam" id="PF25084">
    <property type="entry name" value="LbH_EIF2B"/>
    <property type="match status" value="1"/>
</dbReference>
<evidence type="ECO:0000259" key="10">
    <source>
        <dbReference type="PROSITE" id="PS51363"/>
    </source>
</evidence>
<dbReference type="SUPFAM" id="SSF51161">
    <property type="entry name" value="Trimeric LpxA-like enzymes"/>
    <property type="match status" value="1"/>
</dbReference>
<dbReference type="Gene3D" id="1.25.40.180">
    <property type="match status" value="1"/>
</dbReference>
<feature type="compositionally biased region" description="Basic residues" evidence="9">
    <location>
        <begin position="488"/>
        <end position="498"/>
    </location>
</feature>
<evidence type="ECO:0000256" key="1">
    <source>
        <dbReference type="ARBA" id="ARBA00004514"/>
    </source>
</evidence>
<evidence type="ECO:0000256" key="4">
    <source>
        <dbReference type="ARBA" id="ARBA00022540"/>
    </source>
</evidence>
<dbReference type="SMART" id="SM00515">
    <property type="entry name" value="eIF5C"/>
    <property type="match status" value="1"/>
</dbReference>
<dbReference type="GO" id="GO:0005851">
    <property type="term" value="C:eukaryotic translation initiation factor 2B complex"/>
    <property type="evidence" value="ECO:0007669"/>
    <property type="project" value="TreeGrafter"/>
</dbReference>
<reference evidence="11 12" key="1">
    <citation type="journal article" date="2023" name="Elife">
        <title>Identification of key yeast species and microbe-microbe interactions impacting larval growth of Drosophila in the wild.</title>
        <authorList>
            <person name="Mure A."/>
            <person name="Sugiura Y."/>
            <person name="Maeda R."/>
            <person name="Honda K."/>
            <person name="Sakurai N."/>
            <person name="Takahashi Y."/>
            <person name="Watada M."/>
            <person name="Katoh T."/>
            <person name="Gotoh A."/>
            <person name="Gotoh Y."/>
            <person name="Taniguchi I."/>
            <person name="Nakamura K."/>
            <person name="Hayashi T."/>
            <person name="Katayama T."/>
            <person name="Uemura T."/>
            <person name="Hattori Y."/>
        </authorList>
    </citation>
    <scope>NUCLEOTIDE SEQUENCE [LARGE SCALE GENOMIC DNA]</scope>
    <source>
        <strain evidence="11 12">SB-73</strain>
    </source>
</reference>
<sequence>MARSDKNLQAVVLCDTYLPRFMPLTAHKPRCLLPLANTPLIEYTLEFLVNCGVSEVYLMCCAHASQVSEYIKSSRWVSPFVPFKVQTIELPNTMSVGDAMRDIDSRGIITSDFLLISGDVVCNIDFDRVWAAHVQRKNEDKNCIMSMVLRKASALHRTRSNRTGLFVVDDITKRLVVYQRSILQKDIDVDSSELLKLTNVAFRNDLIDCRIDICSMDVPALFTENFDYEHLRDDFVRGVLTSDLLGKTIYAHIVDDGYAARVESFKTYKGVTKDIVSRYSYPLVVDSNVVQGKSYMYQRGHIYKERDVVLSQSCTIGMSTIIGSKSSVGDSTLVQGSVIGRCCAIGNNAVVENACLWDNVRIEDGAQVRGAILADNVRICKDAVIEPGAVIGFGVTVEAGTTVPQGARIHAKNRRSSSASAKSKSKSESESGSENGDESDGYGYSDSSAVISNSDDDEPSDTEDLAALVDEMYLSDESIVSLDHRKLAATRKPRRKSRTMSTTSNFSAEDAEDDDEEFVKEAITSINRSIVDKHTQDVAILELNTLRMTMNAPHEKVQEAVVIALVSHIGHLITQSDVKSVTTNVFTTWSPLLRRITFDMVGQTNLAAQIENNCAGMLQGERILAFALMTLYDTDVISENAVYAWHKQPEAGSQVRQLVDQWVEWLENAEEESDDE</sequence>
<dbReference type="InterPro" id="IPR016024">
    <property type="entry name" value="ARM-type_fold"/>
</dbReference>
<comment type="subunit">
    <text evidence="8">Component of the translation initiation factor 2B (eIF2B) complex which is a heterodecamer of two sets of five different subunits: alpha, beta, gamma, delta and epsilon. Subunits alpha, beta and delta comprise a regulatory subcomplex and subunits epsilon and gamma comprise a catalytic subcomplex. Within the complex, the hexameric regulatory complex resides at the center, with the two heterodimeric catalytic subcomplexes bound on opposite sides.</text>
</comment>
<accession>A0AAV5RNA1</accession>
<dbReference type="GO" id="GO:0005829">
    <property type="term" value="C:cytosol"/>
    <property type="evidence" value="ECO:0007669"/>
    <property type="project" value="UniProtKB-SubCell"/>
</dbReference>
<dbReference type="InterPro" id="IPR044123">
    <property type="entry name" value="W2_eIF2B_epsilon"/>
</dbReference>
<dbReference type="CDD" id="cd04197">
    <property type="entry name" value="eIF-2B_epsilon_N"/>
    <property type="match status" value="1"/>
</dbReference>
<dbReference type="GO" id="GO:0003743">
    <property type="term" value="F:translation initiation factor activity"/>
    <property type="evidence" value="ECO:0007669"/>
    <property type="project" value="UniProtKB-KW"/>
</dbReference>
<evidence type="ECO:0000256" key="9">
    <source>
        <dbReference type="SAM" id="MobiDB-lite"/>
    </source>
</evidence>
<organism evidence="11 12">
    <name type="scientific">Starmerella bacillaris</name>
    <name type="common">Yeast</name>
    <name type="synonym">Candida zemplinina</name>
    <dbReference type="NCBI Taxonomy" id="1247836"/>
    <lineage>
        <taxon>Eukaryota</taxon>
        <taxon>Fungi</taxon>
        <taxon>Dikarya</taxon>
        <taxon>Ascomycota</taxon>
        <taxon>Saccharomycotina</taxon>
        <taxon>Dipodascomycetes</taxon>
        <taxon>Dipodascales</taxon>
        <taxon>Trichomonascaceae</taxon>
        <taxon>Starmerella</taxon>
    </lineage>
</organism>
<dbReference type="AlphaFoldDB" id="A0AAV5RNA1"/>
<dbReference type="InterPro" id="IPR003307">
    <property type="entry name" value="W2_domain"/>
</dbReference>
<evidence type="ECO:0000256" key="2">
    <source>
        <dbReference type="ARBA" id="ARBA00007878"/>
    </source>
</evidence>
<dbReference type="Gene3D" id="2.160.10.10">
    <property type="entry name" value="Hexapeptide repeat proteins"/>
    <property type="match status" value="1"/>
</dbReference>
<evidence type="ECO:0000313" key="11">
    <source>
        <dbReference type="EMBL" id="GMM52905.1"/>
    </source>
</evidence>
<dbReference type="SUPFAM" id="SSF53448">
    <property type="entry name" value="Nucleotide-diphospho-sugar transferases"/>
    <property type="match status" value="1"/>
</dbReference>
<evidence type="ECO:0000256" key="7">
    <source>
        <dbReference type="ARBA" id="ARBA00044345"/>
    </source>
</evidence>
<dbReference type="FunFam" id="3.90.550.10:FF:000066">
    <property type="entry name" value="Translation initiation factor eIF-2B subunit epsilon"/>
    <property type="match status" value="1"/>
</dbReference>
<keyword evidence="5" id="KW-0648">Protein biosynthesis</keyword>
<dbReference type="SUPFAM" id="SSF48371">
    <property type="entry name" value="ARM repeat"/>
    <property type="match status" value="1"/>
</dbReference>
<evidence type="ECO:0000256" key="8">
    <source>
        <dbReference type="ARBA" id="ARBA00046432"/>
    </source>
</evidence>
<keyword evidence="4 11" id="KW-0396">Initiation factor</keyword>
<dbReference type="PANTHER" id="PTHR45887">
    <property type="entry name" value="TRANSLATION INITIATION FACTOR EIF-2B SUBUNIT EPSILON"/>
    <property type="match status" value="1"/>
</dbReference>
<evidence type="ECO:0000256" key="6">
    <source>
        <dbReference type="ARBA" id="ARBA00044144"/>
    </source>
</evidence>
<evidence type="ECO:0000256" key="5">
    <source>
        <dbReference type="ARBA" id="ARBA00022917"/>
    </source>
</evidence>
<dbReference type="InterPro" id="IPR005835">
    <property type="entry name" value="NTP_transferase_dom"/>
</dbReference>
<feature type="region of interest" description="Disordered" evidence="9">
    <location>
        <begin position="406"/>
        <end position="461"/>
    </location>
</feature>
<feature type="domain" description="W2" evidence="10">
    <location>
        <begin position="512"/>
        <end position="676"/>
    </location>
</feature>
<dbReference type="InterPro" id="IPR051956">
    <property type="entry name" value="eIF2B_epsilon"/>
</dbReference>
<comment type="caution">
    <text evidence="11">The sequence shown here is derived from an EMBL/GenBank/DDBJ whole genome shotgun (WGS) entry which is preliminary data.</text>
</comment>
<gene>
    <name evidence="11" type="ORF">DASB73_038680</name>
</gene>
<keyword evidence="12" id="KW-1185">Reference proteome</keyword>
<evidence type="ECO:0000256" key="3">
    <source>
        <dbReference type="ARBA" id="ARBA00022490"/>
    </source>
</evidence>
<dbReference type="InterPro" id="IPR011004">
    <property type="entry name" value="Trimer_LpxA-like_sf"/>
</dbReference>
<dbReference type="CDD" id="cd11558">
    <property type="entry name" value="W2_eIF2B_epsilon"/>
    <property type="match status" value="1"/>
</dbReference>
<dbReference type="EMBL" id="BTGC01000008">
    <property type="protein sequence ID" value="GMM52905.1"/>
    <property type="molecule type" value="Genomic_DNA"/>
</dbReference>
<dbReference type="GO" id="GO:0005085">
    <property type="term" value="F:guanyl-nucleotide exchange factor activity"/>
    <property type="evidence" value="ECO:0007669"/>
    <property type="project" value="InterPro"/>
</dbReference>
<feature type="region of interest" description="Disordered" evidence="9">
    <location>
        <begin position="488"/>
        <end position="509"/>
    </location>
</feature>
<dbReference type="InterPro" id="IPR056764">
    <property type="entry name" value="LbH_EIF2B3/5"/>
</dbReference>
<name>A0AAV5RNA1_STABA</name>
<comment type="similarity">
    <text evidence="2">Belongs to the eIF-2B gamma/epsilon subunits family.</text>
</comment>
<dbReference type="PROSITE" id="PS51363">
    <property type="entry name" value="W2"/>
    <property type="match status" value="1"/>
</dbReference>
<dbReference type="InterPro" id="IPR035543">
    <property type="entry name" value="eIF-2B_epsilon_N"/>
</dbReference>
<comment type="subcellular location">
    <subcellularLocation>
        <location evidence="1">Cytoplasm</location>
        <location evidence="1">Cytosol</location>
    </subcellularLocation>
</comment>
<protein>
    <recommendedName>
        <fullName evidence="6">Translation initiation factor eIF2B subunit epsilon</fullName>
    </recommendedName>
    <alternativeName>
        <fullName evidence="7">eIF2B GDP-GTP exchange factor subunit epsilon</fullName>
    </alternativeName>
</protein>
<dbReference type="PANTHER" id="PTHR45887:SF1">
    <property type="entry name" value="TRANSLATION INITIATION FACTOR EIF-2B SUBUNIT EPSILON"/>
    <property type="match status" value="1"/>
</dbReference>
<dbReference type="GO" id="GO:0031369">
    <property type="term" value="F:translation initiation factor binding"/>
    <property type="evidence" value="ECO:0007669"/>
    <property type="project" value="InterPro"/>
</dbReference>
<keyword evidence="3" id="KW-0963">Cytoplasm</keyword>
<proteinExistence type="inferred from homology"/>
<dbReference type="InterPro" id="IPR029044">
    <property type="entry name" value="Nucleotide-diphossugar_trans"/>
</dbReference>
<evidence type="ECO:0000313" key="12">
    <source>
        <dbReference type="Proteomes" id="UP001362899"/>
    </source>
</evidence>
<dbReference type="Pfam" id="PF00483">
    <property type="entry name" value="NTP_transferase"/>
    <property type="match status" value="1"/>
</dbReference>
<dbReference type="Proteomes" id="UP001362899">
    <property type="component" value="Unassembled WGS sequence"/>
</dbReference>